<name>A0A423WQQ2_9PEZI</name>
<evidence type="ECO:0000313" key="1">
    <source>
        <dbReference type="EMBL" id="ROW05672.1"/>
    </source>
</evidence>
<sequence>MPASSSRFFLLACPTANSQQPSQSLFSNLINKVRNLRNVKHGLELDDERPLLVGDVLAVELLEAVDGGARDLTVQHVGVLELPAVGGLVAAHLDLDGHRGLALLADGDLLVLTLDGCAVWFSVVSLWAQGLQRGSGVTGAEGVDNLLETSRGVSLDGRDGRVDLERTLDDVDTDDDGAGLVEDGDGLEDAGEDGQHLGVLLLLLEQVVHVLGELVEEVVDDVGGEDLDAVLLGVGRRLLLHLDVEAEHDGVVGRLLQHDAALHHVALGDGADAHVGHGDLAVLEEVQQGLEGSQGGRLDGHTTAGPLDSAEQGLEIALELVLDVVLVVVGAGDQQTRTSDGLLETRCDNLDTERGLDLLVVHLLELLWREQGSDVGLDDTFCAAQENPVAFAKDTVGQDNIDGHTETFDLLDFQNGGLALGKVHERAHHPLLGKLHNELEHVWDTLTSVGRCGDQGHVFGHGLVLVEELGVETLLGESDLGLVQTVLELVLHSLALQRQTLLEAVVVNLLPAVKTIDLVEGNDEGSLSVTEQLHRLESLRLKTVHDIDDQNSNVAKRRTSGTQVGERLVTGRVDDQETRDLELKLAILVDDMCLLLDGVDGEVSGTNLLSDTTGLTFLDVGLTDLVEQLRLTSIDVAKNTANGRSEVVL</sequence>
<protein>
    <recommendedName>
        <fullName evidence="3">NAD-specific glutamate dehydrogenase</fullName>
    </recommendedName>
</protein>
<dbReference type="OrthoDB" id="10627073at2759"/>
<comment type="caution">
    <text evidence="1">The sequence shown here is derived from an EMBL/GenBank/DDBJ whole genome shotgun (WGS) entry which is preliminary data.</text>
</comment>
<gene>
    <name evidence="1" type="ORF">VMCG_05275</name>
</gene>
<keyword evidence="2" id="KW-1185">Reference proteome</keyword>
<reference evidence="1 2" key="1">
    <citation type="submission" date="2015-09" db="EMBL/GenBank/DDBJ databases">
        <title>Host preference determinants of Valsa canker pathogens revealed by comparative genomics.</title>
        <authorList>
            <person name="Yin Z."/>
            <person name="Huang L."/>
        </authorList>
    </citation>
    <scope>NUCLEOTIDE SEQUENCE [LARGE SCALE GENOMIC DNA]</scope>
    <source>
        <strain evidence="1 2">03-1</strain>
    </source>
</reference>
<accession>A0A423WQQ2</accession>
<dbReference type="EMBL" id="LKEA01000012">
    <property type="protein sequence ID" value="ROW05672.1"/>
    <property type="molecule type" value="Genomic_DNA"/>
</dbReference>
<proteinExistence type="predicted"/>
<organism evidence="1 2">
    <name type="scientific">Cytospora schulzeri</name>
    <dbReference type="NCBI Taxonomy" id="448051"/>
    <lineage>
        <taxon>Eukaryota</taxon>
        <taxon>Fungi</taxon>
        <taxon>Dikarya</taxon>
        <taxon>Ascomycota</taxon>
        <taxon>Pezizomycotina</taxon>
        <taxon>Sordariomycetes</taxon>
        <taxon>Sordariomycetidae</taxon>
        <taxon>Diaporthales</taxon>
        <taxon>Cytosporaceae</taxon>
        <taxon>Cytospora</taxon>
    </lineage>
</organism>
<evidence type="ECO:0000313" key="2">
    <source>
        <dbReference type="Proteomes" id="UP000283895"/>
    </source>
</evidence>
<evidence type="ECO:0008006" key="3">
    <source>
        <dbReference type="Google" id="ProtNLM"/>
    </source>
</evidence>
<dbReference type="Proteomes" id="UP000283895">
    <property type="component" value="Unassembled WGS sequence"/>
</dbReference>
<dbReference type="AlphaFoldDB" id="A0A423WQQ2"/>